<dbReference type="Proteomes" id="UP001320898">
    <property type="component" value="Unassembled WGS sequence"/>
</dbReference>
<reference evidence="2 3" key="1">
    <citation type="submission" date="2022-04" db="EMBL/GenBank/DDBJ databases">
        <authorList>
            <person name="Ye Y.-Q."/>
            <person name="Du Z.-J."/>
        </authorList>
    </citation>
    <scope>NUCLEOTIDE SEQUENCE [LARGE SCALE GENOMIC DNA]</scope>
    <source>
        <strain evidence="2 3">A6E488</strain>
    </source>
</reference>
<proteinExistence type="predicted"/>
<feature type="domain" description="VOC" evidence="1">
    <location>
        <begin position="138"/>
        <end position="255"/>
    </location>
</feature>
<dbReference type="InterPro" id="IPR004360">
    <property type="entry name" value="Glyas_Fos-R_dOase_dom"/>
</dbReference>
<feature type="domain" description="VOC" evidence="1">
    <location>
        <begin position="7"/>
        <end position="123"/>
    </location>
</feature>
<name>A0AAW5QQZ1_9HYPH</name>
<organism evidence="2 3">
    <name type="scientific">Microbaculum marinisediminis</name>
    <dbReference type="NCBI Taxonomy" id="2931392"/>
    <lineage>
        <taxon>Bacteria</taxon>
        <taxon>Pseudomonadati</taxon>
        <taxon>Pseudomonadota</taxon>
        <taxon>Alphaproteobacteria</taxon>
        <taxon>Hyphomicrobiales</taxon>
        <taxon>Tepidamorphaceae</taxon>
        <taxon>Microbaculum</taxon>
    </lineage>
</organism>
<dbReference type="Pfam" id="PF00903">
    <property type="entry name" value="Glyoxalase"/>
    <property type="match status" value="2"/>
</dbReference>
<dbReference type="PROSITE" id="PS51819">
    <property type="entry name" value="VOC"/>
    <property type="match status" value="2"/>
</dbReference>
<dbReference type="InterPro" id="IPR052164">
    <property type="entry name" value="Anthracycline_SecMetBiosynth"/>
</dbReference>
<dbReference type="SUPFAM" id="SSF54593">
    <property type="entry name" value="Glyoxalase/Bleomycin resistance protein/Dihydroxybiphenyl dioxygenase"/>
    <property type="match status" value="2"/>
</dbReference>
<dbReference type="RefSeq" id="WP_261614073.1">
    <property type="nucleotide sequence ID" value="NZ_JALIDZ010000001.1"/>
</dbReference>
<sequence>MSDFQGKFVWYELMTTDTAAARAFYGDVVGWAGRDSGMPGIDYTLLSANGADVAGIMDMPEGPCDAAGPFWIGYVAVADVDASAEQVQAAGGAINRAADDIPGVGRFAVVADPYGASFCLFAALPMDGDGPAEAGPMTPGHTGWHELMTDDLEGAFAFYSGLFGWEKGEAFDMGPMGIYQLFGKDGTMFGGMMKRSADSPAGWDYYFTVPEIRSAVERVRKAGGATRSEPMDVPGGAWIVHGTDPQGGRFSLVAPPA</sequence>
<evidence type="ECO:0000259" key="1">
    <source>
        <dbReference type="PROSITE" id="PS51819"/>
    </source>
</evidence>
<dbReference type="CDD" id="cd07247">
    <property type="entry name" value="SgaA_N_like"/>
    <property type="match status" value="2"/>
</dbReference>
<protein>
    <submittedName>
        <fullName evidence="2">VOC family protein</fullName>
    </submittedName>
</protein>
<comment type="caution">
    <text evidence="2">The sequence shown here is derived from an EMBL/GenBank/DDBJ whole genome shotgun (WGS) entry which is preliminary data.</text>
</comment>
<dbReference type="InterPro" id="IPR037523">
    <property type="entry name" value="VOC_core"/>
</dbReference>
<dbReference type="AlphaFoldDB" id="A0AAW5QQZ1"/>
<accession>A0AAW5QQZ1</accession>
<keyword evidence="3" id="KW-1185">Reference proteome</keyword>
<evidence type="ECO:0000313" key="2">
    <source>
        <dbReference type="EMBL" id="MCT8970506.1"/>
    </source>
</evidence>
<dbReference type="PANTHER" id="PTHR33993">
    <property type="entry name" value="GLYOXALASE-RELATED"/>
    <property type="match status" value="1"/>
</dbReference>
<gene>
    <name evidence="2" type="ORF">MUB46_01395</name>
</gene>
<dbReference type="Gene3D" id="3.10.180.10">
    <property type="entry name" value="2,3-Dihydroxybiphenyl 1,2-Dioxygenase, domain 1"/>
    <property type="match status" value="2"/>
</dbReference>
<dbReference type="PANTHER" id="PTHR33993:SF14">
    <property type="entry name" value="GB|AAF24581.1"/>
    <property type="match status" value="1"/>
</dbReference>
<dbReference type="EMBL" id="JALIDZ010000001">
    <property type="protein sequence ID" value="MCT8970506.1"/>
    <property type="molecule type" value="Genomic_DNA"/>
</dbReference>
<evidence type="ECO:0000313" key="3">
    <source>
        <dbReference type="Proteomes" id="UP001320898"/>
    </source>
</evidence>
<dbReference type="InterPro" id="IPR029068">
    <property type="entry name" value="Glyas_Bleomycin-R_OHBP_Dase"/>
</dbReference>